<dbReference type="AlphaFoldDB" id="A0A0E9U2N7"/>
<protein>
    <submittedName>
        <fullName evidence="1">Uncharacterized protein</fullName>
    </submittedName>
</protein>
<name>A0A0E9U2N7_ANGAN</name>
<reference evidence="1" key="2">
    <citation type="journal article" date="2015" name="Fish Shellfish Immunol.">
        <title>Early steps in the European eel (Anguilla anguilla)-Vibrio vulnificus interaction in the gills: Role of the RtxA13 toxin.</title>
        <authorList>
            <person name="Callol A."/>
            <person name="Pajuelo D."/>
            <person name="Ebbesson L."/>
            <person name="Teles M."/>
            <person name="MacKenzie S."/>
            <person name="Amaro C."/>
        </authorList>
    </citation>
    <scope>NUCLEOTIDE SEQUENCE</scope>
</reference>
<proteinExistence type="predicted"/>
<reference evidence="1" key="1">
    <citation type="submission" date="2014-11" db="EMBL/GenBank/DDBJ databases">
        <authorList>
            <person name="Amaro Gonzalez C."/>
        </authorList>
    </citation>
    <scope>NUCLEOTIDE SEQUENCE</scope>
</reference>
<sequence length="27" mass="3268">MREQSTLDTLLHNWIFHWVHLGVCDCI</sequence>
<dbReference type="EMBL" id="GBXM01048398">
    <property type="protein sequence ID" value="JAH60179.1"/>
    <property type="molecule type" value="Transcribed_RNA"/>
</dbReference>
<organism evidence="1">
    <name type="scientific">Anguilla anguilla</name>
    <name type="common">European freshwater eel</name>
    <name type="synonym">Muraena anguilla</name>
    <dbReference type="NCBI Taxonomy" id="7936"/>
    <lineage>
        <taxon>Eukaryota</taxon>
        <taxon>Metazoa</taxon>
        <taxon>Chordata</taxon>
        <taxon>Craniata</taxon>
        <taxon>Vertebrata</taxon>
        <taxon>Euteleostomi</taxon>
        <taxon>Actinopterygii</taxon>
        <taxon>Neopterygii</taxon>
        <taxon>Teleostei</taxon>
        <taxon>Anguilliformes</taxon>
        <taxon>Anguillidae</taxon>
        <taxon>Anguilla</taxon>
    </lineage>
</organism>
<evidence type="ECO:0000313" key="1">
    <source>
        <dbReference type="EMBL" id="JAH60179.1"/>
    </source>
</evidence>
<accession>A0A0E9U2N7</accession>